<feature type="compositionally biased region" description="Acidic residues" evidence="1">
    <location>
        <begin position="194"/>
        <end position="204"/>
    </location>
</feature>
<organism evidence="2 3">
    <name type="scientific">Kipferlia bialata</name>
    <dbReference type="NCBI Taxonomy" id="797122"/>
    <lineage>
        <taxon>Eukaryota</taxon>
        <taxon>Metamonada</taxon>
        <taxon>Carpediemonas-like organisms</taxon>
        <taxon>Kipferlia</taxon>
    </lineage>
</organism>
<dbReference type="AlphaFoldDB" id="A0A9K3CN80"/>
<dbReference type="Proteomes" id="UP000265618">
    <property type="component" value="Unassembled WGS sequence"/>
</dbReference>
<gene>
    <name evidence="2" type="ORF">KIPB_000906</name>
</gene>
<feature type="compositionally biased region" description="Low complexity" evidence="1">
    <location>
        <begin position="223"/>
        <end position="237"/>
    </location>
</feature>
<sequence>MSLGDFGDLGSHYDDFSPSGDVPNTTLTIVKEADTHQMFVQDSVGPPMPAHIEPRFGYMCPDAQPEGEDAYTSMLTVTPGPFLPPAGKMYPFLPDTEAMPCPVSHIVRSGVSVRTDTAVLRVSGIFTDAAPQGLPDIDVAGMASVKGVIVGGQCAGLGDDASIAVKGRVMKGTRTSITLGAMASVNMDGMDVGLDSDTEDEDDEEYRRMGDPTPPPRSQADTRSSSGHSSRSHSSSPPHSPEAPGLSLAGLSIPPISHGAVPAGVYASAITRVKGQTSESDTANNDKGKEWGVRSVDVGGEVLAGMCLPAVSVGARGVVDVPVPTFILPRRLRRQKCQPVALSDTLPPPALPPPMDTEEGVDVSHFAGDADTHYSTGRVGYSAFAPSVMERPSFHTRPHMGTGVASLSMASTGRSCASVSLSTPLRSVSAKLGARIHALPGLAPRHSVAARVSDPRGDTWSVGVTSGKAASSYVRGSVQWRLSDSVCMGVGAEWQAGTGSEGGSLRRVGMSLAYGSKGLLSTLE</sequence>
<protein>
    <submittedName>
        <fullName evidence="2">Uncharacterized protein</fullName>
    </submittedName>
</protein>
<keyword evidence="3" id="KW-1185">Reference proteome</keyword>
<reference evidence="2 3" key="1">
    <citation type="journal article" date="2018" name="PLoS ONE">
        <title>The draft genome of Kipferlia bialata reveals reductive genome evolution in fornicate parasites.</title>
        <authorList>
            <person name="Tanifuji G."/>
            <person name="Takabayashi S."/>
            <person name="Kume K."/>
            <person name="Takagi M."/>
            <person name="Nakayama T."/>
            <person name="Kamikawa R."/>
            <person name="Inagaki Y."/>
            <person name="Hashimoto T."/>
        </authorList>
    </citation>
    <scope>NUCLEOTIDE SEQUENCE [LARGE SCALE GENOMIC DNA]</scope>
    <source>
        <strain evidence="2">NY0173</strain>
    </source>
</reference>
<proteinExistence type="predicted"/>
<evidence type="ECO:0000256" key="1">
    <source>
        <dbReference type="SAM" id="MobiDB-lite"/>
    </source>
</evidence>
<name>A0A9K3CN80_9EUKA</name>
<comment type="caution">
    <text evidence="2">The sequence shown here is derived from an EMBL/GenBank/DDBJ whole genome shotgun (WGS) entry which is preliminary data.</text>
</comment>
<accession>A0A9K3CN80</accession>
<evidence type="ECO:0000313" key="2">
    <source>
        <dbReference type="EMBL" id="GIQ80154.1"/>
    </source>
</evidence>
<evidence type="ECO:0000313" key="3">
    <source>
        <dbReference type="Proteomes" id="UP000265618"/>
    </source>
</evidence>
<feature type="region of interest" description="Disordered" evidence="1">
    <location>
        <begin position="188"/>
        <end position="250"/>
    </location>
</feature>
<dbReference type="EMBL" id="BDIP01000114">
    <property type="protein sequence ID" value="GIQ80154.1"/>
    <property type="molecule type" value="Genomic_DNA"/>
</dbReference>